<evidence type="ECO:0000256" key="6">
    <source>
        <dbReference type="SAM" id="Phobius"/>
    </source>
</evidence>
<evidence type="ECO:0000313" key="9">
    <source>
        <dbReference type="Proteomes" id="UP000181980"/>
    </source>
</evidence>
<evidence type="ECO:0000256" key="3">
    <source>
        <dbReference type="ARBA" id="ARBA00022989"/>
    </source>
</evidence>
<feature type="region of interest" description="Disordered" evidence="5">
    <location>
        <begin position="191"/>
        <end position="232"/>
    </location>
</feature>
<dbReference type="EMBL" id="FNUC01000004">
    <property type="protein sequence ID" value="SEF14630.1"/>
    <property type="molecule type" value="Genomic_DNA"/>
</dbReference>
<dbReference type="GO" id="GO:0005886">
    <property type="term" value="C:plasma membrane"/>
    <property type="evidence" value="ECO:0007669"/>
    <property type="project" value="UniProtKB-SubCell"/>
</dbReference>
<feature type="domain" description="Major facilitator superfamily (MFS) profile" evidence="7">
    <location>
        <begin position="13"/>
        <end position="481"/>
    </location>
</feature>
<feature type="transmembrane region" description="Helical" evidence="6">
    <location>
        <begin position="164"/>
        <end position="182"/>
    </location>
</feature>
<keyword evidence="9" id="KW-1185">Reference proteome</keyword>
<feature type="transmembrane region" description="Helical" evidence="6">
    <location>
        <begin position="105"/>
        <end position="125"/>
    </location>
</feature>
<feature type="transmembrane region" description="Helical" evidence="6">
    <location>
        <begin position="329"/>
        <end position="348"/>
    </location>
</feature>
<evidence type="ECO:0000256" key="2">
    <source>
        <dbReference type="ARBA" id="ARBA00022692"/>
    </source>
</evidence>
<feature type="transmembrane region" description="Helical" evidence="6">
    <location>
        <begin position="425"/>
        <end position="447"/>
    </location>
</feature>
<dbReference type="PROSITE" id="PS50850">
    <property type="entry name" value="MFS"/>
    <property type="match status" value="1"/>
</dbReference>
<evidence type="ECO:0000313" key="8">
    <source>
        <dbReference type="EMBL" id="SEF14630.1"/>
    </source>
</evidence>
<dbReference type="InterPro" id="IPR036259">
    <property type="entry name" value="MFS_trans_sf"/>
</dbReference>
<feature type="transmembrane region" description="Helical" evidence="6">
    <location>
        <begin position="237"/>
        <end position="259"/>
    </location>
</feature>
<dbReference type="AlphaFoldDB" id="A0A1H5PLD2"/>
<dbReference type="OrthoDB" id="9778875at2"/>
<dbReference type="RefSeq" id="WP_069109412.1">
    <property type="nucleotide sequence ID" value="NZ_FNUC01000004.1"/>
</dbReference>
<feature type="transmembrane region" description="Helical" evidence="6">
    <location>
        <begin position="360"/>
        <end position="383"/>
    </location>
</feature>
<feature type="transmembrane region" description="Helical" evidence="6">
    <location>
        <begin position="137"/>
        <end position="158"/>
    </location>
</feature>
<feature type="transmembrane region" description="Helical" evidence="6">
    <location>
        <begin position="304"/>
        <end position="323"/>
    </location>
</feature>
<evidence type="ECO:0000256" key="5">
    <source>
        <dbReference type="SAM" id="MobiDB-lite"/>
    </source>
</evidence>
<comment type="subcellular location">
    <subcellularLocation>
        <location evidence="1">Cell membrane</location>
        <topology evidence="1">Multi-pass membrane protein</topology>
    </subcellularLocation>
</comment>
<organism evidence="8 9">
    <name type="scientific">Jiangella alba</name>
    <dbReference type="NCBI Taxonomy" id="561176"/>
    <lineage>
        <taxon>Bacteria</taxon>
        <taxon>Bacillati</taxon>
        <taxon>Actinomycetota</taxon>
        <taxon>Actinomycetes</taxon>
        <taxon>Jiangellales</taxon>
        <taxon>Jiangellaceae</taxon>
        <taxon>Jiangella</taxon>
    </lineage>
</organism>
<feature type="compositionally biased region" description="Low complexity" evidence="5">
    <location>
        <begin position="199"/>
        <end position="220"/>
    </location>
</feature>
<feature type="transmembrane region" description="Helical" evidence="6">
    <location>
        <begin position="265"/>
        <end position="284"/>
    </location>
</feature>
<dbReference type="PANTHER" id="PTHR23501:SF154">
    <property type="entry name" value="MULTIDRUG-EFFLUX TRANSPORTER RV1634-RELATED"/>
    <property type="match status" value="1"/>
</dbReference>
<keyword evidence="4 6" id="KW-0472">Membrane</keyword>
<dbReference type="STRING" id="561176.SAMN04488561_4684"/>
<dbReference type="Proteomes" id="UP000181980">
    <property type="component" value="Unassembled WGS sequence"/>
</dbReference>
<dbReference type="Pfam" id="PF07690">
    <property type="entry name" value="MFS_1"/>
    <property type="match status" value="1"/>
</dbReference>
<reference evidence="9" key="1">
    <citation type="submission" date="2016-10" db="EMBL/GenBank/DDBJ databases">
        <authorList>
            <person name="Varghese N."/>
            <person name="Submissions S."/>
        </authorList>
    </citation>
    <scope>NUCLEOTIDE SEQUENCE [LARGE SCALE GENOMIC DNA]</scope>
    <source>
        <strain evidence="9">DSM 45237</strain>
    </source>
</reference>
<evidence type="ECO:0000259" key="7">
    <source>
        <dbReference type="PROSITE" id="PS50850"/>
    </source>
</evidence>
<proteinExistence type="predicted"/>
<evidence type="ECO:0000256" key="1">
    <source>
        <dbReference type="ARBA" id="ARBA00004651"/>
    </source>
</evidence>
<accession>A0A1H5PLD2</accession>
<feature type="transmembrane region" description="Helical" evidence="6">
    <location>
        <begin position="453"/>
        <end position="473"/>
    </location>
</feature>
<sequence length="488" mass="48698">MPSSLFSREYLPLAIGAVALVTLGAFENRAVGTALPTLVREFDSVGSFGLATAAPIAAYVVSLALAGMWADRSGPVPPLRAGAVTFAVAQVLVGTAAGMPQVIGGRLLSGLAEGLIDVGIMVLIARALPEALRPRMFSLFAAAWVLPSVVGPFLTGIVTEGIGWRWVFLGALAVLGPVWVLLRPALRTLPPSEDGPRTADAPRPGAALPRPGTAPRAGAASQARSTPPPANAGRRAVLPWAVIAAAAVFGLSLAGEHLAADPAPAVAVVVLGAAGTGLAAVRLLPRGTFRVRRGLPAVVAQRAFAAAAFAGVGAWLPLLLTLVHGFTATTAGVSLSITGVAWAFGSWLQGREHGRAPAVVLRAGLAAMTAGLAATTLLTWPTLPPVVGLLGWALAGVGMGLTSPVLSLLILAASDRTNQGRNVSAGQLAGSLSTAAALAVSGAAVALTSPGPATFAGILVAGGVVALAGLLTAGRVVGDRTTTVGTRT</sequence>
<keyword evidence="2 6" id="KW-0812">Transmembrane</keyword>
<dbReference type="PANTHER" id="PTHR23501">
    <property type="entry name" value="MAJOR FACILITATOR SUPERFAMILY"/>
    <property type="match status" value="1"/>
</dbReference>
<keyword evidence="3 6" id="KW-1133">Transmembrane helix</keyword>
<evidence type="ECO:0000256" key="4">
    <source>
        <dbReference type="ARBA" id="ARBA00023136"/>
    </source>
</evidence>
<dbReference type="InterPro" id="IPR011701">
    <property type="entry name" value="MFS"/>
</dbReference>
<feature type="transmembrane region" description="Helical" evidence="6">
    <location>
        <begin position="389"/>
        <end position="413"/>
    </location>
</feature>
<gene>
    <name evidence="8" type="ORF">SAMN04488561_4684</name>
</gene>
<dbReference type="SUPFAM" id="SSF103473">
    <property type="entry name" value="MFS general substrate transporter"/>
    <property type="match status" value="1"/>
</dbReference>
<protein>
    <submittedName>
        <fullName evidence="8">Predicted arabinose efflux permease, MFS family</fullName>
    </submittedName>
</protein>
<name>A0A1H5PLD2_9ACTN</name>
<dbReference type="GO" id="GO:0022857">
    <property type="term" value="F:transmembrane transporter activity"/>
    <property type="evidence" value="ECO:0007669"/>
    <property type="project" value="InterPro"/>
</dbReference>
<feature type="transmembrane region" description="Helical" evidence="6">
    <location>
        <begin position="48"/>
        <end position="69"/>
    </location>
</feature>
<dbReference type="Gene3D" id="1.20.1250.20">
    <property type="entry name" value="MFS general substrate transporter like domains"/>
    <property type="match status" value="2"/>
</dbReference>
<dbReference type="InterPro" id="IPR020846">
    <property type="entry name" value="MFS_dom"/>
</dbReference>